<proteinExistence type="inferred from homology"/>
<feature type="transmembrane region" description="Helical" evidence="7">
    <location>
        <begin position="135"/>
        <end position="162"/>
    </location>
</feature>
<protein>
    <recommendedName>
        <fullName evidence="7">TRAP transporter large permease protein</fullName>
    </recommendedName>
</protein>
<dbReference type="InterPro" id="IPR004681">
    <property type="entry name" value="TRAP_DctM"/>
</dbReference>
<name>A0A8B2NS21_9HYPH</name>
<evidence type="ECO:0000259" key="8">
    <source>
        <dbReference type="Pfam" id="PF06808"/>
    </source>
</evidence>
<dbReference type="InterPro" id="IPR010656">
    <property type="entry name" value="DctM"/>
</dbReference>
<keyword evidence="7" id="KW-0813">Transport</keyword>
<dbReference type="Proteomes" id="UP000249590">
    <property type="component" value="Unassembled WGS sequence"/>
</dbReference>
<comment type="function">
    <text evidence="7">Part of the tripartite ATP-independent periplasmic (TRAP) transport system.</text>
</comment>
<dbReference type="NCBIfam" id="TIGR00786">
    <property type="entry name" value="dctM"/>
    <property type="match status" value="1"/>
</dbReference>
<comment type="similarity">
    <text evidence="7">Belongs to the TRAP transporter large permease family.</text>
</comment>
<dbReference type="PANTHER" id="PTHR33362:SF3">
    <property type="entry name" value="SIALIC ACID TRAP TRANSPORTER PERMEASE PROTEIN SIAT"/>
    <property type="match status" value="1"/>
</dbReference>
<keyword evidence="10" id="KW-1185">Reference proteome</keyword>
<dbReference type="Pfam" id="PF06808">
    <property type="entry name" value="DctM"/>
    <property type="match status" value="1"/>
</dbReference>
<evidence type="ECO:0000256" key="1">
    <source>
        <dbReference type="ARBA" id="ARBA00004429"/>
    </source>
</evidence>
<feature type="transmembrane region" description="Helical" evidence="7">
    <location>
        <begin position="313"/>
        <end position="334"/>
    </location>
</feature>
<feature type="transmembrane region" description="Helical" evidence="7">
    <location>
        <begin position="102"/>
        <end position="123"/>
    </location>
</feature>
<feature type="transmembrane region" description="Helical" evidence="7">
    <location>
        <begin position="355"/>
        <end position="380"/>
    </location>
</feature>
<feature type="transmembrane region" description="Helical" evidence="7">
    <location>
        <begin position="209"/>
        <end position="234"/>
    </location>
</feature>
<keyword evidence="5 7" id="KW-1133">Transmembrane helix</keyword>
<dbReference type="RefSeq" id="WP_111348295.1">
    <property type="nucleotide sequence ID" value="NZ_JAIWKD010000007.1"/>
</dbReference>
<evidence type="ECO:0000313" key="9">
    <source>
        <dbReference type="EMBL" id="RAH99911.1"/>
    </source>
</evidence>
<feature type="transmembrane region" description="Helical" evidence="7">
    <location>
        <begin position="240"/>
        <end position="259"/>
    </location>
</feature>
<comment type="caution">
    <text evidence="7">Lacks conserved residue(s) required for the propagation of feature annotation.</text>
</comment>
<comment type="caution">
    <text evidence="9">The sequence shown here is derived from an EMBL/GenBank/DDBJ whole genome shotgun (WGS) entry which is preliminary data.</text>
</comment>
<feature type="transmembrane region" description="Helical" evidence="7">
    <location>
        <begin position="168"/>
        <end position="188"/>
    </location>
</feature>
<evidence type="ECO:0000256" key="7">
    <source>
        <dbReference type="RuleBase" id="RU369079"/>
    </source>
</evidence>
<gene>
    <name evidence="9" type="ORF">DLJ53_19410</name>
</gene>
<feature type="domain" description="TRAP C4-dicarboxylate transport system permease DctM subunit" evidence="8">
    <location>
        <begin position="8"/>
        <end position="416"/>
    </location>
</feature>
<organism evidence="9 10">
    <name type="scientific">Acuticoccus sediminis</name>
    <dbReference type="NCBI Taxonomy" id="2184697"/>
    <lineage>
        <taxon>Bacteria</taxon>
        <taxon>Pseudomonadati</taxon>
        <taxon>Pseudomonadota</taxon>
        <taxon>Alphaproteobacteria</taxon>
        <taxon>Hyphomicrobiales</taxon>
        <taxon>Amorphaceae</taxon>
        <taxon>Acuticoccus</taxon>
    </lineage>
</organism>
<keyword evidence="2" id="KW-1003">Cell membrane</keyword>
<dbReference type="GO" id="GO:0005886">
    <property type="term" value="C:plasma membrane"/>
    <property type="evidence" value="ECO:0007669"/>
    <property type="project" value="UniProtKB-SubCell"/>
</dbReference>
<comment type="subunit">
    <text evidence="7">The complex comprises the extracytoplasmic solute receptor protein and the two transmembrane proteins.</text>
</comment>
<accession>A0A8B2NS21</accession>
<feature type="transmembrane region" description="Helical" evidence="7">
    <location>
        <begin position="392"/>
        <end position="413"/>
    </location>
</feature>
<evidence type="ECO:0000256" key="5">
    <source>
        <dbReference type="ARBA" id="ARBA00022989"/>
    </source>
</evidence>
<dbReference type="OrthoDB" id="9790209at2"/>
<comment type="subcellular location">
    <subcellularLocation>
        <location evidence="1 7">Cell inner membrane</location>
        <topology evidence="1 7">Multi-pass membrane protein</topology>
    </subcellularLocation>
</comment>
<dbReference type="PIRSF" id="PIRSF006066">
    <property type="entry name" value="HI0050"/>
    <property type="match status" value="1"/>
</dbReference>
<evidence type="ECO:0000256" key="3">
    <source>
        <dbReference type="ARBA" id="ARBA00022519"/>
    </source>
</evidence>
<evidence type="ECO:0000256" key="4">
    <source>
        <dbReference type="ARBA" id="ARBA00022692"/>
    </source>
</evidence>
<sequence>MAVVLFPAFLALLLLGVPVAMAVGAATILAFLTSDFSDSLYVVPLQILDGVDNPSLLSVPFFILAGNLMNAGGVTDRIFNFANALVGHFRAGLAQVNVLSSMIFAGVSGAAVADCAGLGTIEIKAMRERGYRPEFAAAVTVASSVVGPLIPPSVGLVIYAFLAEQSVQRMFLAGVVPGLLVGLSLMVFNRVLASVHDFPTQPRAPTREVLRLGVDGVLALMAPGIIIVAIFTGWVTATEAGVLACLYSIVLGVLVYRSLDWRGFWKALDETMMMTAVIMIIIGFSIAMGWLLAIEQAPQALARELFSLTEDRWVFLALMLGFILVVGCVVEGVPAKLMLVPTLLPIADAYGVDRVHLGLILQLGLLIGIATPPMGVGLYIMVEVGKVPFEKVAIAVLPFLVPLIAVLLAITYLPELVLWLPDLVMGPQAPH</sequence>
<keyword evidence="6 7" id="KW-0472">Membrane</keyword>
<keyword evidence="3 7" id="KW-0997">Cell inner membrane</keyword>
<dbReference type="AlphaFoldDB" id="A0A8B2NS21"/>
<evidence type="ECO:0000256" key="2">
    <source>
        <dbReference type="ARBA" id="ARBA00022475"/>
    </source>
</evidence>
<dbReference type="GO" id="GO:0022857">
    <property type="term" value="F:transmembrane transporter activity"/>
    <property type="evidence" value="ECO:0007669"/>
    <property type="project" value="UniProtKB-UniRule"/>
</dbReference>
<dbReference type="PANTHER" id="PTHR33362">
    <property type="entry name" value="SIALIC ACID TRAP TRANSPORTER PERMEASE PROTEIN SIAT-RELATED"/>
    <property type="match status" value="1"/>
</dbReference>
<keyword evidence="4 7" id="KW-0812">Transmembrane</keyword>
<evidence type="ECO:0000313" key="10">
    <source>
        <dbReference type="Proteomes" id="UP000249590"/>
    </source>
</evidence>
<reference evidence="9 10" key="1">
    <citation type="submission" date="2018-05" db="EMBL/GenBank/DDBJ databases">
        <title>Acuticoccus sediminis sp. nov., isolated from deep-sea sediment of Indian Ocean.</title>
        <authorList>
            <person name="Liu X."/>
            <person name="Lai Q."/>
            <person name="Du Y."/>
            <person name="Sun F."/>
            <person name="Zhang X."/>
            <person name="Wang S."/>
            <person name="Shao Z."/>
        </authorList>
    </citation>
    <scope>NUCLEOTIDE SEQUENCE [LARGE SCALE GENOMIC DNA]</scope>
    <source>
        <strain evidence="9 10">PTG4-2</strain>
    </source>
</reference>
<evidence type="ECO:0000256" key="6">
    <source>
        <dbReference type="ARBA" id="ARBA00023136"/>
    </source>
</evidence>
<feature type="transmembrane region" description="Helical" evidence="7">
    <location>
        <begin position="271"/>
        <end position="293"/>
    </location>
</feature>
<dbReference type="EMBL" id="QHHQ01000004">
    <property type="protein sequence ID" value="RAH99911.1"/>
    <property type="molecule type" value="Genomic_DNA"/>
</dbReference>